<reference evidence="1" key="1">
    <citation type="submission" date="2020-11" db="EMBL/GenBank/DDBJ databases">
        <authorList>
            <person name="Tran Van P."/>
        </authorList>
    </citation>
    <scope>NUCLEOTIDE SEQUENCE</scope>
</reference>
<dbReference type="EMBL" id="OA882518">
    <property type="protein sequence ID" value="CAD7275784.1"/>
    <property type="molecule type" value="Genomic_DNA"/>
</dbReference>
<protein>
    <submittedName>
        <fullName evidence="1">Uncharacterized protein</fullName>
    </submittedName>
</protein>
<accession>A0A7R9BI52</accession>
<dbReference type="GO" id="GO:0005761">
    <property type="term" value="C:mitochondrial ribosome"/>
    <property type="evidence" value="ECO:0007669"/>
    <property type="project" value="InterPro"/>
</dbReference>
<dbReference type="AlphaFoldDB" id="A0A7R9BI52"/>
<sequence>MHLTEVLCKAARRLGPRCFKRHLKPASRYVEPLNFFKIQNLRERIAMEVQNVEYLKRPYLSAEEDIIADKYATTLFVPNDKEIETLQKIKFLEPVSYEERLVKLKGRDGWE</sequence>
<dbReference type="Pfam" id="PF14978">
    <property type="entry name" value="MRP-63"/>
    <property type="match status" value="1"/>
</dbReference>
<evidence type="ECO:0000313" key="1">
    <source>
        <dbReference type="EMBL" id="CAD7275784.1"/>
    </source>
</evidence>
<dbReference type="Proteomes" id="UP000678499">
    <property type="component" value="Unassembled WGS sequence"/>
</dbReference>
<proteinExistence type="predicted"/>
<organism evidence="1">
    <name type="scientific">Notodromas monacha</name>
    <dbReference type="NCBI Taxonomy" id="399045"/>
    <lineage>
        <taxon>Eukaryota</taxon>
        <taxon>Metazoa</taxon>
        <taxon>Ecdysozoa</taxon>
        <taxon>Arthropoda</taxon>
        <taxon>Crustacea</taxon>
        <taxon>Oligostraca</taxon>
        <taxon>Ostracoda</taxon>
        <taxon>Podocopa</taxon>
        <taxon>Podocopida</taxon>
        <taxon>Cypridocopina</taxon>
        <taxon>Cypridoidea</taxon>
        <taxon>Cyprididae</taxon>
        <taxon>Notodromas</taxon>
    </lineage>
</organism>
<name>A0A7R9BI52_9CRUS</name>
<keyword evidence="2" id="KW-1185">Reference proteome</keyword>
<dbReference type="InterPro" id="IPR016576">
    <property type="entry name" value="Ribosomal_mL63"/>
</dbReference>
<evidence type="ECO:0000313" key="2">
    <source>
        <dbReference type="Proteomes" id="UP000678499"/>
    </source>
</evidence>
<dbReference type="OrthoDB" id="6019958at2759"/>
<dbReference type="EMBL" id="CAJPEX010000481">
    <property type="protein sequence ID" value="CAG0915936.1"/>
    <property type="molecule type" value="Genomic_DNA"/>
</dbReference>
<gene>
    <name evidence="1" type="ORF">NMOB1V02_LOCUS3571</name>
</gene>